<dbReference type="GO" id="GO:0090110">
    <property type="term" value="P:COPII-coated vesicle cargo loading"/>
    <property type="evidence" value="ECO:0007669"/>
    <property type="project" value="TreeGrafter"/>
</dbReference>
<dbReference type="SUPFAM" id="SSF81811">
    <property type="entry name" value="Helical domain of Sec23/24"/>
    <property type="match status" value="1"/>
</dbReference>
<comment type="caution">
    <text evidence="8">The sequence shown here is derived from an EMBL/GenBank/DDBJ whole genome shotgun (WGS) entry which is preliminary data.</text>
</comment>
<dbReference type="InterPro" id="IPR036465">
    <property type="entry name" value="vWFA_dom_sf"/>
</dbReference>
<evidence type="ECO:0000313" key="8">
    <source>
        <dbReference type="EMBL" id="RUS25633.1"/>
    </source>
</evidence>
<dbReference type="InterPro" id="IPR029006">
    <property type="entry name" value="ADF-H/Gelsolin-like_dom_sf"/>
</dbReference>
<dbReference type="InterPro" id="IPR036180">
    <property type="entry name" value="Gelsolin-like_dom_sf"/>
</dbReference>
<evidence type="ECO:0000313" key="9">
    <source>
        <dbReference type="Proteomes" id="UP000274822"/>
    </source>
</evidence>
<organism evidence="8 9">
    <name type="scientific">Jimgerdemannia flammicorona</name>
    <dbReference type="NCBI Taxonomy" id="994334"/>
    <lineage>
        <taxon>Eukaryota</taxon>
        <taxon>Fungi</taxon>
        <taxon>Fungi incertae sedis</taxon>
        <taxon>Mucoromycota</taxon>
        <taxon>Mucoromycotina</taxon>
        <taxon>Endogonomycetes</taxon>
        <taxon>Endogonales</taxon>
        <taxon>Endogonaceae</taxon>
        <taxon>Jimgerdemannia</taxon>
    </lineage>
</organism>
<evidence type="ECO:0000256" key="2">
    <source>
        <dbReference type="ARBA" id="ARBA00022824"/>
    </source>
</evidence>
<feature type="domain" description="Sec23/Sec24 helical" evidence="6">
    <location>
        <begin position="148"/>
        <end position="251"/>
    </location>
</feature>
<protein>
    <recommendedName>
        <fullName evidence="10">Sec23/Sec24 trunk domain-containing protein</fullName>
    </recommendedName>
</protein>
<dbReference type="SUPFAM" id="SSF81995">
    <property type="entry name" value="beta-sandwich domain of Sec23/24"/>
    <property type="match status" value="1"/>
</dbReference>
<dbReference type="Pfam" id="PF00626">
    <property type="entry name" value="Gelsolin"/>
    <property type="match status" value="1"/>
</dbReference>
<keyword evidence="2" id="KW-0256">Endoplasmic reticulum</keyword>
<dbReference type="SUPFAM" id="SSF82754">
    <property type="entry name" value="C-terminal, gelsolin-like domain of Sec23/24"/>
    <property type="match status" value="1"/>
</dbReference>
<sequence length="411" mass="46270">MHKLIAKLRPRLPGCIPRYTGGQTYFYPAFNASRTEDAFKFAHEFSEHLAQQIALEAVMRVRASKGLRMTSFHGNFFVRSTDLLALPAVPRDQGYVIEVSIEENINTNVVCFQTAVLHTTCYGERRIRVLTLCLPVTNNLSEVYASADQIAITTLLANKTVERALVSRLEDARDALTNKVVDILGIYKSALTGAGVGNTPQLFVPDNLKLLPLLALGLLKHVGLRQSTQIPTDLRSNAMNLLKTMPVELLVPYIHPRFYSLHNMPQEAGTVGSDGVILPPVMNLTSEKLERHGCYLLEDGQNMFLWVGREVVPQLCVDLFDSPSYDGLRGGKFTLPTLDNSFSQRVNLIIGKIREMRRGPYYPVLYLVKEDGEPALRLWFLSHLIEDRTDTVMSYYQWLGHLKDRVNSTSF</sequence>
<dbReference type="InterPro" id="IPR012990">
    <property type="entry name" value="Beta-sandwich_Sec23_24"/>
</dbReference>
<feature type="domain" description="Sec23/Sec24 beta-sandwich" evidence="7">
    <location>
        <begin position="55"/>
        <end position="137"/>
    </location>
</feature>
<reference evidence="8 9" key="1">
    <citation type="journal article" date="2018" name="New Phytol.">
        <title>Phylogenomics of Endogonaceae and evolution of mycorrhizas within Mucoromycota.</title>
        <authorList>
            <person name="Chang Y."/>
            <person name="Desiro A."/>
            <person name="Na H."/>
            <person name="Sandor L."/>
            <person name="Lipzen A."/>
            <person name="Clum A."/>
            <person name="Barry K."/>
            <person name="Grigoriev I.V."/>
            <person name="Martin F.M."/>
            <person name="Stajich J.E."/>
            <person name="Smith M.E."/>
            <person name="Bonito G."/>
            <person name="Spatafora J.W."/>
        </authorList>
    </citation>
    <scope>NUCLEOTIDE SEQUENCE [LARGE SCALE GENOMIC DNA]</scope>
    <source>
        <strain evidence="8 9">AD002</strain>
    </source>
</reference>
<comment type="subcellular location">
    <subcellularLocation>
        <location evidence="1">Endoplasmic reticulum membrane</location>
    </subcellularLocation>
</comment>
<evidence type="ECO:0000259" key="6">
    <source>
        <dbReference type="Pfam" id="PF04815"/>
    </source>
</evidence>
<dbReference type="Pfam" id="PF04815">
    <property type="entry name" value="Sec23_helical"/>
    <property type="match status" value="1"/>
</dbReference>
<evidence type="ECO:0000256" key="4">
    <source>
        <dbReference type="ARBA" id="ARBA00023136"/>
    </source>
</evidence>
<dbReference type="InterPro" id="IPR006900">
    <property type="entry name" value="Sec23/24_helical_dom"/>
</dbReference>
<dbReference type="PANTHER" id="PTHR13803:SF39">
    <property type="entry name" value="SECRETORY 24AB, ISOFORM A"/>
    <property type="match status" value="1"/>
</dbReference>
<keyword evidence="9" id="KW-1185">Reference proteome</keyword>
<dbReference type="EMBL" id="RBNJ01012457">
    <property type="protein sequence ID" value="RUS25633.1"/>
    <property type="molecule type" value="Genomic_DNA"/>
</dbReference>
<evidence type="ECO:0000256" key="1">
    <source>
        <dbReference type="ARBA" id="ARBA00004586"/>
    </source>
</evidence>
<dbReference type="Pfam" id="PF08033">
    <property type="entry name" value="Sec23_BS"/>
    <property type="match status" value="1"/>
</dbReference>
<evidence type="ECO:0008006" key="10">
    <source>
        <dbReference type="Google" id="ProtNLM"/>
    </source>
</evidence>
<dbReference type="InterPro" id="IPR050550">
    <property type="entry name" value="SEC23_SEC24_subfamily"/>
</dbReference>
<keyword evidence="3" id="KW-0931">ER-Golgi transport</keyword>
<evidence type="ECO:0000256" key="3">
    <source>
        <dbReference type="ARBA" id="ARBA00022892"/>
    </source>
</evidence>
<dbReference type="InterPro" id="IPR036175">
    <property type="entry name" value="Sec23/24_helical_dom_sf"/>
</dbReference>
<dbReference type="GO" id="GO:0070971">
    <property type="term" value="C:endoplasmic reticulum exit site"/>
    <property type="evidence" value="ECO:0007669"/>
    <property type="project" value="TreeGrafter"/>
</dbReference>
<keyword evidence="3" id="KW-0813">Transport</keyword>
<dbReference type="GO" id="GO:0030127">
    <property type="term" value="C:COPII vesicle coat"/>
    <property type="evidence" value="ECO:0007669"/>
    <property type="project" value="InterPro"/>
</dbReference>
<evidence type="ECO:0000259" key="7">
    <source>
        <dbReference type="Pfam" id="PF08033"/>
    </source>
</evidence>
<dbReference type="GO" id="GO:0006886">
    <property type="term" value="P:intracellular protein transport"/>
    <property type="evidence" value="ECO:0007669"/>
    <property type="project" value="InterPro"/>
</dbReference>
<feature type="domain" description="Gelsolin-like" evidence="5">
    <location>
        <begin position="276"/>
        <end position="347"/>
    </location>
</feature>
<dbReference type="InterPro" id="IPR007123">
    <property type="entry name" value="Gelsolin-like_dom"/>
</dbReference>
<dbReference type="SUPFAM" id="SSF53300">
    <property type="entry name" value="vWA-like"/>
    <property type="match status" value="1"/>
</dbReference>
<gene>
    <name evidence="8" type="ORF">BC938DRAFT_471857</name>
</gene>
<evidence type="ECO:0000259" key="5">
    <source>
        <dbReference type="Pfam" id="PF00626"/>
    </source>
</evidence>
<accession>A0A433Q777</accession>
<dbReference type="Gene3D" id="3.40.20.10">
    <property type="entry name" value="Severin"/>
    <property type="match status" value="1"/>
</dbReference>
<name>A0A433Q777_9FUNG</name>
<dbReference type="PANTHER" id="PTHR13803">
    <property type="entry name" value="SEC24-RELATED PROTEIN"/>
    <property type="match status" value="1"/>
</dbReference>
<dbReference type="Gene3D" id="2.60.40.1670">
    <property type="entry name" value="beta-sandwich domain of Sec23/24"/>
    <property type="match status" value="1"/>
</dbReference>
<dbReference type="Proteomes" id="UP000274822">
    <property type="component" value="Unassembled WGS sequence"/>
</dbReference>
<keyword evidence="4" id="KW-0472">Membrane</keyword>
<proteinExistence type="predicted"/>
<dbReference type="GO" id="GO:0008270">
    <property type="term" value="F:zinc ion binding"/>
    <property type="evidence" value="ECO:0007669"/>
    <property type="project" value="TreeGrafter"/>
</dbReference>
<dbReference type="AlphaFoldDB" id="A0A433Q777"/>
<dbReference type="GO" id="GO:0005789">
    <property type="term" value="C:endoplasmic reticulum membrane"/>
    <property type="evidence" value="ECO:0007669"/>
    <property type="project" value="UniProtKB-SubCell"/>
</dbReference>
<dbReference type="GO" id="GO:0000149">
    <property type="term" value="F:SNARE binding"/>
    <property type="evidence" value="ECO:0007669"/>
    <property type="project" value="TreeGrafter"/>
</dbReference>